<dbReference type="Proteomes" id="UP000028492">
    <property type="component" value="Chromosome"/>
</dbReference>
<keyword evidence="5" id="KW-1185">Reference proteome</keyword>
<name>A0A075UWU1_9PSEU</name>
<sequence length="156" mass="16964">MDLRVLAYDHPDAVKLLAEAQLELAARYGSEDETPMDAAQFASPKGLFLAAYLDDVPVACGAWRAHDGPDPLRPGDAEIKRMFVMASARGRGLARALLADLERTAAEAGRLRMVLETGDKQPEAIALYESAGYLEIPGFGYYKDEPESICYGKSLV</sequence>
<keyword evidence="2" id="KW-0012">Acyltransferase</keyword>
<dbReference type="CDD" id="cd04301">
    <property type="entry name" value="NAT_SF"/>
    <property type="match status" value="1"/>
</dbReference>
<dbReference type="SUPFAM" id="SSF55729">
    <property type="entry name" value="Acyl-CoA N-acyltransferases (Nat)"/>
    <property type="match status" value="1"/>
</dbReference>
<dbReference type="PROSITE" id="PS51186">
    <property type="entry name" value="GNAT"/>
    <property type="match status" value="1"/>
</dbReference>
<dbReference type="KEGG" id="aja:AJAP_08805"/>
<dbReference type="Gene3D" id="3.40.630.30">
    <property type="match status" value="1"/>
</dbReference>
<dbReference type="PANTHER" id="PTHR43877:SF2">
    <property type="entry name" value="AMINOALKYLPHOSPHONATE N-ACETYLTRANSFERASE-RELATED"/>
    <property type="match status" value="1"/>
</dbReference>
<accession>A0A075UWU1</accession>
<protein>
    <recommendedName>
        <fullName evidence="3">N-acetyltransferase domain-containing protein</fullName>
    </recommendedName>
</protein>
<dbReference type="RefSeq" id="WP_038509530.1">
    <property type="nucleotide sequence ID" value="NZ_CP008953.1"/>
</dbReference>
<dbReference type="PANTHER" id="PTHR43877">
    <property type="entry name" value="AMINOALKYLPHOSPHONATE N-ACETYLTRANSFERASE-RELATED-RELATED"/>
    <property type="match status" value="1"/>
</dbReference>
<evidence type="ECO:0000313" key="4">
    <source>
        <dbReference type="EMBL" id="AIG74660.1"/>
    </source>
</evidence>
<feature type="domain" description="N-acetyltransferase" evidence="3">
    <location>
        <begin position="1"/>
        <end position="156"/>
    </location>
</feature>
<dbReference type="InterPro" id="IPR016181">
    <property type="entry name" value="Acyl_CoA_acyltransferase"/>
</dbReference>
<dbReference type="AlphaFoldDB" id="A0A075UWU1"/>
<dbReference type="STRING" id="208439.AJAP_08805"/>
<organism evidence="4 5">
    <name type="scientific">Amycolatopsis japonica</name>
    <dbReference type="NCBI Taxonomy" id="208439"/>
    <lineage>
        <taxon>Bacteria</taxon>
        <taxon>Bacillati</taxon>
        <taxon>Actinomycetota</taxon>
        <taxon>Actinomycetes</taxon>
        <taxon>Pseudonocardiales</taxon>
        <taxon>Pseudonocardiaceae</taxon>
        <taxon>Amycolatopsis</taxon>
        <taxon>Amycolatopsis japonica group</taxon>
    </lineage>
</organism>
<dbReference type="Pfam" id="PF00583">
    <property type="entry name" value="Acetyltransf_1"/>
    <property type="match status" value="1"/>
</dbReference>
<reference evidence="4 5" key="1">
    <citation type="journal article" date="2014" name="J. Biotechnol.">
        <title>Complete genome sequence of the actinobacterium Amycolatopsis japonica MG417-CF17(T) (=DSM 44213T) producing (S,S)-N,N'-ethylenediaminedisuccinic acid.</title>
        <authorList>
            <person name="Stegmann E."/>
            <person name="Albersmeier A."/>
            <person name="Spohn M."/>
            <person name="Gert H."/>
            <person name="Weber T."/>
            <person name="Wohlleben W."/>
            <person name="Kalinowski J."/>
            <person name="Ruckert C."/>
        </authorList>
    </citation>
    <scope>NUCLEOTIDE SEQUENCE [LARGE SCALE GENOMIC DNA]</scope>
    <source>
        <strain evidence="5">MG417-CF17 (DSM 44213)</strain>
    </source>
</reference>
<evidence type="ECO:0000256" key="1">
    <source>
        <dbReference type="ARBA" id="ARBA00022679"/>
    </source>
</evidence>
<proteinExistence type="predicted"/>
<dbReference type="eggNOG" id="COG0456">
    <property type="taxonomic scope" value="Bacteria"/>
</dbReference>
<keyword evidence="1" id="KW-0808">Transferase</keyword>
<dbReference type="EMBL" id="CP008953">
    <property type="protein sequence ID" value="AIG74660.1"/>
    <property type="molecule type" value="Genomic_DNA"/>
</dbReference>
<evidence type="ECO:0000259" key="3">
    <source>
        <dbReference type="PROSITE" id="PS51186"/>
    </source>
</evidence>
<gene>
    <name evidence="4" type="ORF">AJAP_08805</name>
</gene>
<evidence type="ECO:0000313" key="5">
    <source>
        <dbReference type="Proteomes" id="UP000028492"/>
    </source>
</evidence>
<evidence type="ECO:0000256" key="2">
    <source>
        <dbReference type="ARBA" id="ARBA00023315"/>
    </source>
</evidence>
<dbReference type="GO" id="GO:0016747">
    <property type="term" value="F:acyltransferase activity, transferring groups other than amino-acyl groups"/>
    <property type="evidence" value="ECO:0007669"/>
    <property type="project" value="InterPro"/>
</dbReference>
<dbReference type="InterPro" id="IPR050832">
    <property type="entry name" value="Bact_Acetyltransf"/>
</dbReference>
<dbReference type="HOGENOM" id="CLU_013985_11_8_11"/>
<dbReference type="InterPro" id="IPR000182">
    <property type="entry name" value="GNAT_dom"/>
</dbReference>